<dbReference type="AlphaFoldDB" id="A0A392VQ07"/>
<reference evidence="2 3" key="1">
    <citation type="journal article" date="2018" name="Front. Plant Sci.">
        <title>Red Clover (Trifolium pratense) and Zigzag Clover (T. medium) - A Picture of Genomic Similarities and Differences.</title>
        <authorList>
            <person name="Dluhosova J."/>
            <person name="Istvanek J."/>
            <person name="Nedelnik J."/>
            <person name="Repkova J."/>
        </authorList>
    </citation>
    <scope>NUCLEOTIDE SEQUENCE [LARGE SCALE GENOMIC DNA]</scope>
    <source>
        <strain evidence="3">cv. 10/8</strain>
        <tissue evidence="2">Leaf</tissue>
    </source>
</reference>
<protein>
    <submittedName>
        <fullName evidence="2">Uncharacterized protein</fullName>
    </submittedName>
</protein>
<dbReference type="Proteomes" id="UP000265520">
    <property type="component" value="Unassembled WGS sequence"/>
</dbReference>
<feature type="compositionally biased region" description="Basic and acidic residues" evidence="1">
    <location>
        <begin position="54"/>
        <end position="63"/>
    </location>
</feature>
<sequence>VALRAAQVTPARCAATRNKTSKTEKHGALRYTAGRVAPETELAGNAENANLKGTKLDNTKRLD</sequence>
<evidence type="ECO:0000313" key="2">
    <source>
        <dbReference type="EMBL" id="MCI89532.1"/>
    </source>
</evidence>
<evidence type="ECO:0000313" key="3">
    <source>
        <dbReference type="Proteomes" id="UP000265520"/>
    </source>
</evidence>
<proteinExistence type="predicted"/>
<accession>A0A392VQ07</accession>
<feature type="non-terminal residue" evidence="2">
    <location>
        <position position="1"/>
    </location>
</feature>
<feature type="region of interest" description="Disordered" evidence="1">
    <location>
        <begin position="39"/>
        <end position="63"/>
    </location>
</feature>
<evidence type="ECO:0000256" key="1">
    <source>
        <dbReference type="SAM" id="MobiDB-lite"/>
    </source>
</evidence>
<feature type="region of interest" description="Disordered" evidence="1">
    <location>
        <begin position="1"/>
        <end position="27"/>
    </location>
</feature>
<keyword evidence="3" id="KW-1185">Reference proteome</keyword>
<organism evidence="2 3">
    <name type="scientific">Trifolium medium</name>
    <dbReference type="NCBI Taxonomy" id="97028"/>
    <lineage>
        <taxon>Eukaryota</taxon>
        <taxon>Viridiplantae</taxon>
        <taxon>Streptophyta</taxon>
        <taxon>Embryophyta</taxon>
        <taxon>Tracheophyta</taxon>
        <taxon>Spermatophyta</taxon>
        <taxon>Magnoliopsida</taxon>
        <taxon>eudicotyledons</taxon>
        <taxon>Gunneridae</taxon>
        <taxon>Pentapetalae</taxon>
        <taxon>rosids</taxon>
        <taxon>fabids</taxon>
        <taxon>Fabales</taxon>
        <taxon>Fabaceae</taxon>
        <taxon>Papilionoideae</taxon>
        <taxon>50 kb inversion clade</taxon>
        <taxon>NPAAA clade</taxon>
        <taxon>Hologalegina</taxon>
        <taxon>IRL clade</taxon>
        <taxon>Trifolieae</taxon>
        <taxon>Trifolium</taxon>
    </lineage>
</organism>
<name>A0A392VQ07_9FABA</name>
<dbReference type="EMBL" id="LXQA011221858">
    <property type="protein sequence ID" value="MCI89532.1"/>
    <property type="molecule type" value="Genomic_DNA"/>
</dbReference>
<comment type="caution">
    <text evidence="2">The sequence shown here is derived from an EMBL/GenBank/DDBJ whole genome shotgun (WGS) entry which is preliminary data.</text>
</comment>